<dbReference type="PANTHER" id="PTHR43475">
    <property type="entry name" value="METHYLTHIORIBOSE-1-PHOSPHATE ISOMERASE"/>
    <property type="match status" value="1"/>
</dbReference>
<gene>
    <name evidence="3" type="ORF">HTSR_1620</name>
</gene>
<comment type="similarity">
    <text evidence="1">Belongs to the eIF-2B alpha/beta/delta subunits family.</text>
</comment>
<dbReference type="InterPro" id="IPR000649">
    <property type="entry name" value="IF-2B-related"/>
</dbReference>
<dbReference type="GO" id="GO:0019509">
    <property type="term" value="P:L-methionine salvage from methylthioadenosine"/>
    <property type="evidence" value="ECO:0007669"/>
    <property type="project" value="TreeGrafter"/>
</dbReference>
<dbReference type="RefSeq" id="WP_070365459.1">
    <property type="nucleotide sequence ID" value="NZ_CP016070.1"/>
</dbReference>
<dbReference type="Gene3D" id="3.40.50.10470">
    <property type="entry name" value="Translation initiation factor eif-2b, domain 2"/>
    <property type="match status" value="1"/>
</dbReference>
<dbReference type="InterPro" id="IPR042529">
    <property type="entry name" value="IF_2B-like_C"/>
</dbReference>
<dbReference type="SUPFAM" id="SSF100950">
    <property type="entry name" value="NagB/RpiA/CoA transferase-like"/>
    <property type="match status" value="1"/>
</dbReference>
<dbReference type="GeneID" id="29829607"/>
<dbReference type="KEGG" id="halh:HTSR_1620"/>
<dbReference type="Pfam" id="PF00293">
    <property type="entry name" value="NUDIX"/>
    <property type="match status" value="1"/>
</dbReference>
<dbReference type="InterPro" id="IPR015797">
    <property type="entry name" value="NUDIX_hydrolase-like_dom_sf"/>
</dbReference>
<dbReference type="Proteomes" id="UP000185608">
    <property type="component" value="Chromosome"/>
</dbReference>
<reference evidence="3 4" key="1">
    <citation type="submission" date="2016-06" db="EMBL/GenBank/DDBJ databases">
        <title>Discovery of anaerobic lithoheterotrophic haloarchaeon capable of sulfur respiration by hydrogen and formate.</title>
        <authorList>
            <person name="Sorokin D.Y."/>
            <person name="Kublanov I.V."/>
            <person name="Roman P."/>
            <person name="Sinninghe Damste J.S."/>
            <person name="Golyshin P.N."/>
            <person name="Rojo D."/>
            <person name="Ciordia S."/>
            <person name="Mena Md.C."/>
            <person name="Ferrer M."/>
            <person name="Smedile F."/>
            <person name="Messina E."/>
            <person name="La Cono V."/>
            <person name="Yakimov M.M."/>
        </authorList>
    </citation>
    <scope>NUCLEOTIDE SEQUENCE [LARGE SCALE GENOMIC DNA]</scope>
    <source>
        <strain evidence="3 4">HTSR1</strain>
    </source>
</reference>
<dbReference type="CDD" id="cd18872">
    <property type="entry name" value="NUDIX_eIF-2B"/>
    <property type="match status" value="1"/>
</dbReference>
<dbReference type="PANTHER" id="PTHR43475:SF3">
    <property type="entry name" value="TRANSLATION INITIATION FACTOR EIF-2B SUBUNIT FAMILY PROTEIN (AFU_ORTHOLOGUE AFUA_2G14290)"/>
    <property type="match status" value="1"/>
</dbReference>
<proteinExistence type="inferred from homology"/>
<dbReference type="STRING" id="1873524.HSR6_1688"/>
<sequence>METRSVVTVFLTNGGEVLLLRRSEAVGSYPGRWGGVAGHVEPGDAPLSAAKREIREETGLDAQAVTLVSSGEPFSVTDPDLDVEWTVHPFRFETDTRDVQSNWETTETAWVPPPAICDRETVPDLWRSWDRVRPTVEQVRADSESGSATLSKRALEVLRDEATLIAADGGDWDDIAQVALDLRTAREAMVVLQVRVDQVMAEARDDRTPDAVREAAIEALSQAEVADRAAAELAAERVEGQTVLTLSRSGTVEQALERGSPETVWVPVSRPGREGRELASDLAEAGLDVRLTSDANIPGAVSEVDVVLLGADTLLANGDVINKVGTTAAALAGTHFDVPVSVVAATAKISPSEQPPDLTDGGADHEQLSAPESVTVVDPIFERTSAALFDGYLTEDGVLDADAISEYAANHAQAAAWKQSLTGPSANDGPGRQ</sequence>
<feature type="domain" description="Nudix hydrolase" evidence="2">
    <location>
        <begin position="2"/>
        <end position="138"/>
    </location>
</feature>
<organism evidence="3 4">
    <name type="scientific">Halodesulfurarchaeum formicicum</name>
    <dbReference type="NCBI Taxonomy" id="1873524"/>
    <lineage>
        <taxon>Archaea</taxon>
        <taxon>Methanobacteriati</taxon>
        <taxon>Methanobacteriota</taxon>
        <taxon>Stenosarchaea group</taxon>
        <taxon>Halobacteria</taxon>
        <taxon>Halobacteriales</taxon>
        <taxon>Halobacteriaceae</taxon>
        <taxon>Halodesulfurarchaeum</taxon>
    </lineage>
</organism>
<name>A0A1D8S618_9EURY</name>
<protein>
    <submittedName>
        <fullName evidence="3">Initiation factor 2B related protein</fullName>
    </submittedName>
</protein>
<dbReference type="PATRIC" id="fig|1855411.3.peg.1625"/>
<keyword evidence="3" id="KW-0396">Initiation factor</keyword>
<dbReference type="SUPFAM" id="SSF55811">
    <property type="entry name" value="Nudix"/>
    <property type="match status" value="1"/>
</dbReference>
<dbReference type="InterPro" id="IPR000086">
    <property type="entry name" value="NUDIX_hydrolase_dom"/>
</dbReference>
<dbReference type="InterPro" id="IPR037171">
    <property type="entry name" value="NagB/RpiA_transferase-like"/>
</dbReference>
<evidence type="ECO:0000259" key="2">
    <source>
        <dbReference type="PROSITE" id="PS51462"/>
    </source>
</evidence>
<dbReference type="EMBL" id="CP016070">
    <property type="protein sequence ID" value="AOW80792.1"/>
    <property type="molecule type" value="Genomic_DNA"/>
</dbReference>
<evidence type="ECO:0000256" key="1">
    <source>
        <dbReference type="RuleBase" id="RU003814"/>
    </source>
</evidence>
<dbReference type="GO" id="GO:0046523">
    <property type="term" value="F:S-methyl-5-thioribose-1-phosphate isomerase activity"/>
    <property type="evidence" value="ECO:0007669"/>
    <property type="project" value="TreeGrafter"/>
</dbReference>
<dbReference type="GO" id="GO:0003743">
    <property type="term" value="F:translation initiation factor activity"/>
    <property type="evidence" value="ECO:0007669"/>
    <property type="project" value="UniProtKB-KW"/>
</dbReference>
<keyword evidence="3" id="KW-0648">Protein biosynthesis</keyword>
<dbReference type="Gene3D" id="3.90.79.10">
    <property type="entry name" value="Nucleoside Triphosphate Pyrophosphohydrolase"/>
    <property type="match status" value="1"/>
</dbReference>
<evidence type="ECO:0000313" key="4">
    <source>
        <dbReference type="Proteomes" id="UP000185608"/>
    </source>
</evidence>
<dbReference type="Pfam" id="PF01008">
    <property type="entry name" value="IF-2B"/>
    <property type="match status" value="1"/>
</dbReference>
<dbReference type="PROSITE" id="PS51462">
    <property type="entry name" value="NUDIX"/>
    <property type="match status" value="1"/>
</dbReference>
<evidence type="ECO:0000313" key="3">
    <source>
        <dbReference type="EMBL" id="AOW80792.1"/>
    </source>
</evidence>
<dbReference type="AlphaFoldDB" id="A0A1D8S618"/>
<accession>A0A1D8S618</accession>